<dbReference type="PANTHER" id="PTHR36925">
    <property type="entry name" value="COBALT-PRECORRIN-6A REDUCTASE"/>
    <property type="match status" value="1"/>
</dbReference>
<protein>
    <submittedName>
        <fullName evidence="4">Precorrin-6A reductase</fullName>
        <ecNumber evidence="4">1.3.1.54</ecNumber>
    </submittedName>
</protein>
<evidence type="ECO:0000313" key="4">
    <source>
        <dbReference type="EMBL" id="SLN21941.1"/>
    </source>
</evidence>
<dbReference type="NCBIfam" id="TIGR00715">
    <property type="entry name" value="precor6x_red"/>
    <property type="match status" value="1"/>
</dbReference>
<dbReference type="OrthoDB" id="5183775at2"/>
<reference evidence="4 5" key="1">
    <citation type="submission" date="2017-03" db="EMBL/GenBank/DDBJ databases">
        <authorList>
            <person name="Afonso C.L."/>
            <person name="Miller P.J."/>
            <person name="Scott M.A."/>
            <person name="Spackman E."/>
            <person name="Goraichik I."/>
            <person name="Dimitrov K.M."/>
            <person name="Suarez D.L."/>
            <person name="Swayne D.E."/>
        </authorList>
    </citation>
    <scope>NUCLEOTIDE SEQUENCE [LARGE SCALE GENOMIC DNA]</scope>
    <source>
        <strain evidence="4 5">CECT 8110</strain>
    </source>
</reference>
<dbReference type="RefSeq" id="WP_085816426.1">
    <property type="nucleotide sequence ID" value="NZ_FWFU01000001.1"/>
</dbReference>
<sequence>MTLLLLAGTGEAALIARDLAARGQVEAVASLAGATRTPRPLGLPTRTGGFGGEEGFRTYLEHAGITAILDATHPFAERISHRSARVCGELDLPYCQLLRPPWMPTPDDRWIMISHEEEAARHIAHGSTVFLATGRQTLNRFANLSQCRLICRQIDPPDGPFPFPNGDFLVGSPPFSVAAEVETFTRLEVDWLIVKNAGGEAPRTKLVAARDLGIGVIMLERPAQPEGVERVETVNEALDWVAGL</sequence>
<dbReference type="AlphaFoldDB" id="A0A1X6YI15"/>
<dbReference type="GO" id="GO:0009236">
    <property type="term" value="P:cobalamin biosynthetic process"/>
    <property type="evidence" value="ECO:0007669"/>
    <property type="project" value="UniProtKB-UniPathway"/>
</dbReference>
<evidence type="ECO:0000313" key="5">
    <source>
        <dbReference type="Proteomes" id="UP000193207"/>
    </source>
</evidence>
<dbReference type="NCBIfam" id="NF005968">
    <property type="entry name" value="PRK08057.1-2"/>
    <property type="match status" value="1"/>
</dbReference>
<dbReference type="UniPathway" id="UPA00148"/>
<evidence type="ECO:0000256" key="3">
    <source>
        <dbReference type="ARBA" id="ARBA00023002"/>
    </source>
</evidence>
<proteinExistence type="predicted"/>
<dbReference type="Proteomes" id="UP000193207">
    <property type="component" value="Unassembled WGS sequence"/>
</dbReference>
<dbReference type="EC" id="1.3.1.54" evidence="4"/>
<dbReference type="GO" id="GO:0016994">
    <property type="term" value="F:precorrin-6A reductase activity"/>
    <property type="evidence" value="ECO:0007669"/>
    <property type="project" value="UniProtKB-EC"/>
</dbReference>
<organism evidence="4 5">
    <name type="scientific">Roseovarius halotolerans</name>
    <dbReference type="NCBI Taxonomy" id="505353"/>
    <lineage>
        <taxon>Bacteria</taxon>
        <taxon>Pseudomonadati</taxon>
        <taxon>Pseudomonadota</taxon>
        <taxon>Alphaproteobacteria</taxon>
        <taxon>Rhodobacterales</taxon>
        <taxon>Roseobacteraceae</taxon>
        <taxon>Roseovarius</taxon>
    </lineage>
</organism>
<gene>
    <name evidence="4" type="primary">cobK</name>
    <name evidence="4" type="ORF">ROH8110_00815</name>
</gene>
<dbReference type="InterPro" id="IPR003723">
    <property type="entry name" value="Precorrin-6x_reduct"/>
</dbReference>
<keyword evidence="3 4" id="KW-0560">Oxidoreductase</keyword>
<comment type="pathway">
    <text evidence="1">Cofactor biosynthesis; adenosylcobalamin biosynthesis.</text>
</comment>
<dbReference type="PANTHER" id="PTHR36925:SF1">
    <property type="entry name" value="COBALT-PRECORRIN-6A REDUCTASE"/>
    <property type="match status" value="1"/>
</dbReference>
<keyword evidence="5" id="KW-1185">Reference proteome</keyword>
<dbReference type="Pfam" id="PF02571">
    <property type="entry name" value="CbiJ"/>
    <property type="match status" value="1"/>
</dbReference>
<accession>A0A1X6YI15</accession>
<keyword evidence="2" id="KW-0169">Cobalamin biosynthesis</keyword>
<dbReference type="PROSITE" id="PS51014">
    <property type="entry name" value="COBK_CBIJ"/>
    <property type="match status" value="1"/>
</dbReference>
<dbReference type="EMBL" id="FWFU01000001">
    <property type="protein sequence ID" value="SLN21941.1"/>
    <property type="molecule type" value="Genomic_DNA"/>
</dbReference>
<evidence type="ECO:0000256" key="1">
    <source>
        <dbReference type="ARBA" id="ARBA00004953"/>
    </source>
</evidence>
<name>A0A1X6YI15_9RHOB</name>
<evidence type="ECO:0000256" key="2">
    <source>
        <dbReference type="ARBA" id="ARBA00022573"/>
    </source>
</evidence>